<dbReference type="STRING" id="578942.SAMN05216289_12034"/>
<dbReference type="EMBL" id="FOVF01000020">
    <property type="protein sequence ID" value="SFN41846.1"/>
    <property type="molecule type" value="Genomic_DNA"/>
</dbReference>
<protein>
    <submittedName>
        <fullName evidence="1">SpoIIAA-like</fullName>
    </submittedName>
</protein>
<proteinExistence type="predicted"/>
<dbReference type="Proteomes" id="UP000198575">
    <property type="component" value="Unassembled WGS sequence"/>
</dbReference>
<dbReference type="SUPFAM" id="SSF52091">
    <property type="entry name" value="SpoIIaa-like"/>
    <property type="match status" value="1"/>
</dbReference>
<keyword evidence="2" id="KW-1185">Reference proteome</keyword>
<sequence length="121" mass="13543">MIKLISDLPEGVVAAVASGEVSGKDYETVLVPAMENAINTHGSVRFLYHLGPEFKRYSPSAMWDDLKLGFAHFTAWKKLALVTDHEWMAGAARMFAIALPCPVKVFPNARYEEAMRWISEK</sequence>
<dbReference type="AlphaFoldDB" id="A0A1I4YUX3"/>
<accession>A0A1I4YUX3</accession>
<dbReference type="Pfam" id="PF11964">
    <property type="entry name" value="SpoIIAA-like"/>
    <property type="match status" value="1"/>
</dbReference>
<dbReference type="InterPro" id="IPR021866">
    <property type="entry name" value="SpoIIAA-like"/>
</dbReference>
<dbReference type="RefSeq" id="WP_092408784.1">
    <property type="nucleotide sequence ID" value="NZ_FOVF01000020.1"/>
</dbReference>
<dbReference type="InterPro" id="IPR038396">
    <property type="entry name" value="SpoIIAA-like_sf"/>
</dbReference>
<evidence type="ECO:0000313" key="1">
    <source>
        <dbReference type="EMBL" id="SFN41846.1"/>
    </source>
</evidence>
<dbReference type="InterPro" id="IPR036513">
    <property type="entry name" value="STAS_dom_sf"/>
</dbReference>
<dbReference type="Gene3D" id="3.40.50.10600">
    <property type="entry name" value="SpoIIaa-like domains"/>
    <property type="match status" value="1"/>
</dbReference>
<evidence type="ECO:0000313" key="2">
    <source>
        <dbReference type="Proteomes" id="UP000198575"/>
    </source>
</evidence>
<gene>
    <name evidence="1" type="ORF">SAMN05216289_12034</name>
</gene>
<dbReference type="OrthoDB" id="555504at2"/>
<organism evidence="1 2">
    <name type="scientific">Dokdonella immobilis</name>
    <dbReference type="NCBI Taxonomy" id="578942"/>
    <lineage>
        <taxon>Bacteria</taxon>
        <taxon>Pseudomonadati</taxon>
        <taxon>Pseudomonadota</taxon>
        <taxon>Gammaproteobacteria</taxon>
        <taxon>Lysobacterales</taxon>
        <taxon>Rhodanobacteraceae</taxon>
        <taxon>Dokdonella</taxon>
    </lineage>
</organism>
<name>A0A1I4YUX3_9GAMM</name>
<reference evidence="1 2" key="1">
    <citation type="submission" date="2016-10" db="EMBL/GenBank/DDBJ databases">
        <authorList>
            <person name="de Groot N.N."/>
        </authorList>
    </citation>
    <scope>NUCLEOTIDE SEQUENCE [LARGE SCALE GENOMIC DNA]</scope>
    <source>
        <strain evidence="1 2">CGMCC 1.7659</strain>
    </source>
</reference>